<dbReference type="AlphaFoldDB" id="A0A0B7BVJ0"/>
<evidence type="ECO:0000256" key="1">
    <source>
        <dbReference type="SAM" id="MobiDB-lite"/>
    </source>
</evidence>
<feature type="region of interest" description="Disordered" evidence="1">
    <location>
        <begin position="28"/>
        <end position="50"/>
    </location>
</feature>
<name>A0A0B7BVJ0_9EUPU</name>
<proteinExistence type="predicted"/>
<accession>A0A0B7BVJ0</accession>
<protein>
    <submittedName>
        <fullName evidence="2">Uncharacterized protein</fullName>
    </submittedName>
</protein>
<evidence type="ECO:0000313" key="2">
    <source>
        <dbReference type="EMBL" id="CEK96993.1"/>
    </source>
</evidence>
<gene>
    <name evidence="2" type="primary">ORF214308</name>
</gene>
<dbReference type="EMBL" id="HACG01050128">
    <property type="protein sequence ID" value="CEK96993.1"/>
    <property type="molecule type" value="Transcribed_RNA"/>
</dbReference>
<reference evidence="2" key="1">
    <citation type="submission" date="2014-12" db="EMBL/GenBank/DDBJ databases">
        <title>Insight into the proteome of Arion vulgaris.</title>
        <authorList>
            <person name="Aradska J."/>
            <person name="Bulat T."/>
            <person name="Smidak R."/>
            <person name="Sarate P."/>
            <person name="Gangsoo J."/>
            <person name="Sialana F."/>
            <person name="Bilban M."/>
            <person name="Lubec G."/>
        </authorList>
    </citation>
    <scope>NUCLEOTIDE SEQUENCE</scope>
    <source>
        <tissue evidence="2">Skin</tissue>
    </source>
</reference>
<sequence length="50" mass="6210">MLYAQHTQFNTQCRRECLQTEKRTRQSDKYLRLSKQKRHSDTQEINLIKR</sequence>
<organism evidence="2">
    <name type="scientific">Arion vulgaris</name>
    <dbReference type="NCBI Taxonomy" id="1028688"/>
    <lineage>
        <taxon>Eukaryota</taxon>
        <taxon>Metazoa</taxon>
        <taxon>Spiralia</taxon>
        <taxon>Lophotrochozoa</taxon>
        <taxon>Mollusca</taxon>
        <taxon>Gastropoda</taxon>
        <taxon>Heterobranchia</taxon>
        <taxon>Euthyneura</taxon>
        <taxon>Panpulmonata</taxon>
        <taxon>Eupulmonata</taxon>
        <taxon>Stylommatophora</taxon>
        <taxon>Helicina</taxon>
        <taxon>Arionoidea</taxon>
        <taxon>Arionidae</taxon>
        <taxon>Arion</taxon>
    </lineage>
</organism>